<evidence type="ECO:0000313" key="1">
    <source>
        <dbReference type="EMBL" id="MBW8483135.1"/>
    </source>
</evidence>
<accession>A0ABS7FT47</accession>
<dbReference type="EMBL" id="JAIBOA010000006">
    <property type="protein sequence ID" value="MBW8483135.1"/>
    <property type="molecule type" value="Genomic_DNA"/>
</dbReference>
<keyword evidence="2" id="KW-1185">Reference proteome</keyword>
<sequence length="243" mass="25209">MDRDEGRGGRQDAGAGRDAYTAGRDLHVHQAAPGFSVQAREIHGGVHYGAPAAARGGVGRDAARALRVLLLMADPGAALGAGLSAELREVRRSLERRRTREIALTVHTAARRGDLVDLIAEARPDVLHFAGRGSAGALLFETGDGAPAPVTLPVLATLLERTVGRLECVLLNASHGGARAGDLLGVADTVIGPADRLGAEPAVSFVRGFYTGLATARTVREAFGLGTAQMELDGHDSGVMRCT</sequence>
<dbReference type="Proteomes" id="UP000774570">
    <property type="component" value="Unassembled WGS sequence"/>
</dbReference>
<proteinExistence type="predicted"/>
<evidence type="ECO:0008006" key="3">
    <source>
        <dbReference type="Google" id="ProtNLM"/>
    </source>
</evidence>
<organism evidence="1 2">
    <name type="scientific">Actinomadura parmotrematis</name>
    <dbReference type="NCBI Taxonomy" id="2864039"/>
    <lineage>
        <taxon>Bacteria</taxon>
        <taxon>Bacillati</taxon>
        <taxon>Actinomycetota</taxon>
        <taxon>Actinomycetes</taxon>
        <taxon>Streptosporangiales</taxon>
        <taxon>Thermomonosporaceae</taxon>
        <taxon>Actinomadura</taxon>
    </lineage>
</organism>
<dbReference type="RefSeq" id="WP_220166128.1">
    <property type="nucleotide sequence ID" value="NZ_JAIBOA010000006.1"/>
</dbReference>
<comment type="caution">
    <text evidence="1">The sequence shown here is derived from an EMBL/GenBank/DDBJ whole genome shotgun (WGS) entry which is preliminary data.</text>
</comment>
<protein>
    <recommendedName>
        <fullName evidence="3">CHAT domain-containing protein</fullName>
    </recommendedName>
</protein>
<gene>
    <name evidence="1" type="ORF">K1Y72_12190</name>
</gene>
<name>A0ABS7FT47_9ACTN</name>
<evidence type="ECO:0000313" key="2">
    <source>
        <dbReference type="Proteomes" id="UP000774570"/>
    </source>
</evidence>
<reference evidence="1 2" key="1">
    <citation type="submission" date="2021-07" db="EMBL/GenBank/DDBJ databases">
        <title>Actinomadura sp. PM05-2 isolated from lichen.</title>
        <authorList>
            <person name="Somphong A."/>
            <person name="Phongsopitanun W."/>
            <person name="Tanasupawat S."/>
            <person name="Peongsungnone V."/>
        </authorList>
    </citation>
    <scope>NUCLEOTIDE SEQUENCE [LARGE SCALE GENOMIC DNA]</scope>
    <source>
        <strain evidence="1 2">PM05-2</strain>
    </source>
</reference>